<organism evidence="3">
    <name type="scientific">Marseillevirus LCMAC101</name>
    <dbReference type="NCBI Taxonomy" id="2506602"/>
    <lineage>
        <taxon>Viruses</taxon>
        <taxon>Varidnaviria</taxon>
        <taxon>Bamfordvirae</taxon>
        <taxon>Nucleocytoviricota</taxon>
        <taxon>Megaviricetes</taxon>
        <taxon>Pimascovirales</taxon>
        <taxon>Pimascovirales incertae sedis</taxon>
        <taxon>Marseilleviridae</taxon>
    </lineage>
</organism>
<dbReference type="PANTHER" id="PTHR24198">
    <property type="entry name" value="ANKYRIN REPEAT AND PROTEIN KINASE DOMAIN-CONTAINING PROTEIN"/>
    <property type="match status" value="1"/>
</dbReference>
<keyword evidence="2" id="KW-0040">ANK repeat</keyword>
<sequence length="204" mass="22101">MSKVEQSDPVDKELQFMNPIFAAAKIGNIQELTDILKAKKVNPNIRNSFAFGWTPLMYAADNNQPEACKILLEYHADPHSICGGLSNTALGFAARAGNLECVEILHSYGASINGNCTSPLVYALKNNKISMVELLLKLGADPNKNTVDSPVLVAAKLNSVEALELLRVYGANLYYRGINGNSALDIAFREGSSEAFAYLGDTKM</sequence>
<dbReference type="PROSITE" id="PS50088">
    <property type="entry name" value="ANK_REPEAT"/>
    <property type="match status" value="2"/>
</dbReference>
<dbReference type="EMBL" id="MK500329">
    <property type="protein sequence ID" value="QBK86048.1"/>
    <property type="molecule type" value="Genomic_DNA"/>
</dbReference>
<evidence type="ECO:0000256" key="2">
    <source>
        <dbReference type="ARBA" id="ARBA00023043"/>
    </source>
</evidence>
<dbReference type="PANTHER" id="PTHR24198:SF165">
    <property type="entry name" value="ANKYRIN REPEAT-CONTAINING PROTEIN-RELATED"/>
    <property type="match status" value="1"/>
</dbReference>
<protein>
    <submittedName>
        <fullName evidence="3">Ankyrin repeat protein</fullName>
    </submittedName>
</protein>
<accession>A0A481YS63</accession>
<dbReference type="InterPro" id="IPR036770">
    <property type="entry name" value="Ankyrin_rpt-contain_sf"/>
</dbReference>
<dbReference type="SUPFAM" id="SSF48403">
    <property type="entry name" value="Ankyrin repeat"/>
    <property type="match status" value="1"/>
</dbReference>
<gene>
    <name evidence="3" type="ORF">LCMAC101_06430</name>
</gene>
<proteinExistence type="predicted"/>
<dbReference type="SMART" id="SM00248">
    <property type="entry name" value="ANK"/>
    <property type="match status" value="5"/>
</dbReference>
<dbReference type="InterPro" id="IPR002110">
    <property type="entry name" value="Ankyrin_rpt"/>
</dbReference>
<dbReference type="Pfam" id="PF12796">
    <property type="entry name" value="Ank_2"/>
    <property type="match status" value="2"/>
</dbReference>
<reference evidence="3" key="1">
    <citation type="journal article" date="2019" name="MBio">
        <title>Virus Genomes from Deep Sea Sediments Expand the Ocean Megavirome and Support Independent Origins of Viral Gigantism.</title>
        <authorList>
            <person name="Backstrom D."/>
            <person name="Yutin N."/>
            <person name="Jorgensen S.L."/>
            <person name="Dharamshi J."/>
            <person name="Homa F."/>
            <person name="Zaremba-Niedwiedzka K."/>
            <person name="Spang A."/>
            <person name="Wolf Y.I."/>
            <person name="Koonin E.V."/>
            <person name="Ettema T.J."/>
        </authorList>
    </citation>
    <scope>NUCLEOTIDE SEQUENCE</scope>
</reference>
<dbReference type="Gene3D" id="1.25.40.20">
    <property type="entry name" value="Ankyrin repeat-containing domain"/>
    <property type="match status" value="2"/>
</dbReference>
<name>A0A481YS63_9VIRU</name>
<keyword evidence="1" id="KW-0677">Repeat</keyword>
<dbReference type="PRINTS" id="PR01415">
    <property type="entry name" value="ANKYRIN"/>
</dbReference>
<evidence type="ECO:0000313" key="3">
    <source>
        <dbReference type="EMBL" id="QBK86048.1"/>
    </source>
</evidence>
<evidence type="ECO:0000256" key="1">
    <source>
        <dbReference type="ARBA" id="ARBA00022737"/>
    </source>
</evidence>
<dbReference type="PROSITE" id="PS50297">
    <property type="entry name" value="ANK_REP_REGION"/>
    <property type="match status" value="2"/>
</dbReference>